<name>A0AAQ3P5D9_VIGMU</name>
<reference evidence="1 2" key="1">
    <citation type="journal article" date="2023" name="Life. Sci Alliance">
        <title>Evolutionary insights into 3D genome organization and epigenetic landscape of Vigna mungo.</title>
        <authorList>
            <person name="Junaid A."/>
            <person name="Singh B."/>
            <person name="Bhatia S."/>
        </authorList>
    </citation>
    <scope>NUCLEOTIDE SEQUENCE [LARGE SCALE GENOMIC DNA]</scope>
    <source>
        <strain evidence="1">Urdbean</strain>
    </source>
</reference>
<dbReference type="AlphaFoldDB" id="A0AAQ3P5D9"/>
<proteinExistence type="predicted"/>
<evidence type="ECO:0000313" key="2">
    <source>
        <dbReference type="Proteomes" id="UP001374535"/>
    </source>
</evidence>
<dbReference type="EMBL" id="CP144700">
    <property type="protein sequence ID" value="WVZ22346.1"/>
    <property type="molecule type" value="Genomic_DNA"/>
</dbReference>
<accession>A0AAQ3P5D9</accession>
<sequence>MRAAAADSRSGIEVWRRWRDWRVSPEMDSRDWSFESRNWDLSVTEFWREEKWVERVVKRFVHLSRIVFFVSSSSKNRWTFEDAVVDNWLAIGECCNSLLKPKPKTLIYP</sequence>
<gene>
    <name evidence="1" type="ORF">V8G54_000890</name>
</gene>
<dbReference type="Proteomes" id="UP001374535">
    <property type="component" value="Chromosome 1"/>
</dbReference>
<keyword evidence="2" id="KW-1185">Reference proteome</keyword>
<evidence type="ECO:0000313" key="1">
    <source>
        <dbReference type="EMBL" id="WVZ22346.1"/>
    </source>
</evidence>
<organism evidence="1 2">
    <name type="scientific">Vigna mungo</name>
    <name type="common">Black gram</name>
    <name type="synonym">Phaseolus mungo</name>
    <dbReference type="NCBI Taxonomy" id="3915"/>
    <lineage>
        <taxon>Eukaryota</taxon>
        <taxon>Viridiplantae</taxon>
        <taxon>Streptophyta</taxon>
        <taxon>Embryophyta</taxon>
        <taxon>Tracheophyta</taxon>
        <taxon>Spermatophyta</taxon>
        <taxon>Magnoliopsida</taxon>
        <taxon>eudicotyledons</taxon>
        <taxon>Gunneridae</taxon>
        <taxon>Pentapetalae</taxon>
        <taxon>rosids</taxon>
        <taxon>fabids</taxon>
        <taxon>Fabales</taxon>
        <taxon>Fabaceae</taxon>
        <taxon>Papilionoideae</taxon>
        <taxon>50 kb inversion clade</taxon>
        <taxon>NPAAA clade</taxon>
        <taxon>indigoferoid/millettioid clade</taxon>
        <taxon>Phaseoleae</taxon>
        <taxon>Vigna</taxon>
    </lineage>
</organism>
<protein>
    <submittedName>
        <fullName evidence="1">Uncharacterized protein</fullName>
    </submittedName>
</protein>